<organism evidence="2 3">
    <name type="scientific">Pontibacillus halophilus JSM 076056 = DSM 19796</name>
    <dbReference type="NCBI Taxonomy" id="1385510"/>
    <lineage>
        <taxon>Bacteria</taxon>
        <taxon>Bacillati</taxon>
        <taxon>Bacillota</taxon>
        <taxon>Bacilli</taxon>
        <taxon>Bacillales</taxon>
        <taxon>Bacillaceae</taxon>
        <taxon>Pontibacillus</taxon>
    </lineage>
</organism>
<feature type="transmembrane region" description="Helical" evidence="1">
    <location>
        <begin position="71"/>
        <end position="88"/>
    </location>
</feature>
<evidence type="ECO:0000313" key="2">
    <source>
        <dbReference type="EMBL" id="KGX92352.1"/>
    </source>
</evidence>
<name>A0A0A5I937_9BACI</name>
<feature type="transmembrane region" description="Helical" evidence="1">
    <location>
        <begin position="100"/>
        <end position="124"/>
    </location>
</feature>
<evidence type="ECO:0000256" key="1">
    <source>
        <dbReference type="SAM" id="Phobius"/>
    </source>
</evidence>
<dbReference type="Pfam" id="PF19700">
    <property type="entry name" value="DUF6198"/>
    <property type="match status" value="1"/>
</dbReference>
<gene>
    <name evidence="2" type="ORF">N781_16485</name>
</gene>
<dbReference type="RefSeq" id="WP_026800509.1">
    <property type="nucleotide sequence ID" value="NZ_AULI01000008.1"/>
</dbReference>
<dbReference type="Proteomes" id="UP000030528">
    <property type="component" value="Unassembled WGS sequence"/>
</dbReference>
<feature type="transmembrane region" description="Helical" evidence="1">
    <location>
        <begin position="32"/>
        <end position="59"/>
    </location>
</feature>
<keyword evidence="1" id="KW-0472">Membrane</keyword>
<accession>A0A0A5I937</accession>
<proteinExistence type="predicted"/>
<feature type="transmembrane region" description="Helical" evidence="1">
    <location>
        <begin position="7"/>
        <end position="26"/>
    </location>
</feature>
<protein>
    <recommendedName>
        <fullName evidence="4">BCR, YitT family protein</fullName>
    </recommendedName>
</protein>
<sequence length="206" mass="22510">MHTGFSYVFGMIVTHLGTALAVKSGLGAGFWSALYVGLSTTTTLSAGVWFCIVQVVLLWVNAKLKSRQIEWAAIIPILIESLSFHIWLEMVLSSVHLGEAPFFVQVLVFLIGMTVAGMGIGLYVQTGYVRSPVDELFLAISHRYGLSIAVSQTAVAATITAIAYVLDGPVGLGTLLSILVFGQFIQFFERKFSPYFTSQRTMHEHV</sequence>
<dbReference type="OrthoDB" id="1902994at2"/>
<dbReference type="PANTHER" id="PTHR40078:SF1">
    <property type="entry name" value="INTEGRAL MEMBRANE PROTEIN"/>
    <property type="match status" value="1"/>
</dbReference>
<reference evidence="2 3" key="1">
    <citation type="submission" date="2013-08" db="EMBL/GenBank/DDBJ databases">
        <authorList>
            <person name="Huang J."/>
            <person name="Wang G."/>
        </authorList>
    </citation>
    <scope>NUCLEOTIDE SEQUENCE [LARGE SCALE GENOMIC DNA]</scope>
    <source>
        <strain evidence="2 3">JSM 076056</strain>
    </source>
</reference>
<feature type="transmembrane region" description="Helical" evidence="1">
    <location>
        <begin position="170"/>
        <end position="188"/>
    </location>
</feature>
<dbReference type="AlphaFoldDB" id="A0A0A5I937"/>
<keyword evidence="3" id="KW-1185">Reference proteome</keyword>
<feature type="transmembrane region" description="Helical" evidence="1">
    <location>
        <begin position="144"/>
        <end position="164"/>
    </location>
</feature>
<evidence type="ECO:0008006" key="4">
    <source>
        <dbReference type="Google" id="ProtNLM"/>
    </source>
</evidence>
<dbReference type="EMBL" id="AVPE01000006">
    <property type="protein sequence ID" value="KGX92352.1"/>
    <property type="molecule type" value="Genomic_DNA"/>
</dbReference>
<dbReference type="eggNOG" id="COG2364">
    <property type="taxonomic scope" value="Bacteria"/>
</dbReference>
<keyword evidence="1" id="KW-1133">Transmembrane helix</keyword>
<comment type="caution">
    <text evidence="2">The sequence shown here is derived from an EMBL/GenBank/DDBJ whole genome shotgun (WGS) entry which is preliminary data.</text>
</comment>
<dbReference type="InterPro" id="IPR038750">
    <property type="entry name" value="YczE/YyaS-like"/>
</dbReference>
<keyword evidence="1" id="KW-0812">Transmembrane</keyword>
<evidence type="ECO:0000313" key="3">
    <source>
        <dbReference type="Proteomes" id="UP000030528"/>
    </source>
</evidence>
<dbReference type="PANTHER" id="PTHR40078">
    <property type="entry name" value="INTEGRAL MEMBRANE PROTEIN-RELATED"/>
    <property type="match status" value="1"/>
</dbReference>